<dbReference type="Gene3D" id="1.10.10.60">
    <property type="entry name" value="Homeodomain-like"/>
    <property type="match status" value="2"/>
</dbReference>
<evidence type="ECO:0000256" key="3">
    <source>
        <dbReference type="ARBA" id="ARBA00022553"/>
    </source>
</evidence>
<evidence type="ECO:0000256" key="4">
    <source>
        <dbReference type="ARBA" id="ARBA00023012"/>
    </source>
</evidence>
<dbReference type="PROSITE" id="PS01124">
    <property type="entry name" value="HTH_ARAC_FAMILY_2"/>
    <property type="match status" value="1"/>
</dbReference>
<evidence type="ECO:0000256" key="5">
    <source>
        <dbReference type="ARBA" id="ARBA00023015"/>
    </source>
</evidence>
<evidence type="ECO:0000259" key="10">
    <source>
        <dbReference type="PROSITE" id="PS50110"/>
    </source>
</evidence>
<dbReference type="PROSITE" id="PS50110">
    <property type="entry name" value="RESPONSE_REGULATORY"/>
    <property type="match status" value="1"/>
</dbReference>
<dbReference type="CDD" id="cd17536">
    <property type="entry name" value="REC_YesN-like"/>
    <property type="match status" value="1"/>
</dbReference>
<evidence type="ECO:0000256" key="8">
    <source>
        <dbReference type="PROSITE-ProRule" id="PRU00169"/>
    </source>
</evidence>
<dbReference type="PANTHER" id="PTHR42713">
    <property type="entry name" value="HISTIDINE KINASE-RELATED"/>
    <property type="match status" value="1"/>
</dbReference>
<dbReference type="PANTHER" id="PTHR42713:SF3">
    <property type="entry name" value="TRANSCRIPTIONAL REGULATORY PROTEIN HPTR"/>
    <property type="match status" value="1"/>
</dbReference>
<keyword evidence="7" id="KW-0804">Transcription</keyword>
<keyword evidence="3 8" id="KW-0597">Phosphoprotein</keyword>
<evidence type="ECO:0000259" key="9">
    <source>
        <dbReference type="PROSITE" id="PS01124"/>
    </source>
</evidence>
<sequence length="476" mass="53130">MIKALVVDDEKRVRRGFIALADWSAYGISIVGEAKDGASALALLGEREIDMMFVDIGMPGMSGFELIDQARSRYPKTKAVILTCYHEFDYVQEALRIGAIDYIVKTLLNKSNVDETLQRIVKRFEWERRHTAGGAQRPFEAAMVLAPKGRAARDDTPPASLAPEGKPRRVGGGLWLWSAQAEQAESWLRELPAHVAGRWHAALVTAGADDRVSAREAERAIAERLPVRLFYRGSGDAGDRAIALNELKIDAGPTPAELDAAFAEWSECRWLLYGEDWRKFVLQIEQWQIDPARLQDWLRSLAAEWAPYLGWRGGAGDGAGLADVLGDPETLHDWKQWKSWLSAAAHLTQQRLAELSLSREVFGSLIRAVLYMKGNAGRDLNQDEVARRIGMSRSYFSQCFKKFASGEAFGDALRKLRLTAAKALLVGTDLPIRDIAGRVGFEDDKYFSRLFRDRTGLLPSEYRSAGQELQHEGGRP</sequence>
<evidence type="ECO:0000256" key="6">
    <source>
        <dbReference type="ARBA" id="ARBA00023125"/>
    </source>
</evidence>
<dbReference type="InterPro" id="IPR001789">
    <property type="entry name" value="Sig_transdc_resp-reg_receiver"/>
</dbReference>
<dbReference type="RefSeq" id="WP_277531676.1">
    <property type="nucleotide sequence ID" value="NZ_JAPDIA010000003.1"/>
</dbReference>
<evidence type="ECO:0000313" key="11">
    <source>
        <dbReference type="EMBL" id="MDG0810050.1"/>
    </source>
</evidence>
<dbReference type="GO" id="GO:0005737">
    <property type="term" value="C:cytoplasm"/>
    <property type="evidence" value="ECO:0007669"/>
    <property type="project" value="UniProtKB-SubCell"/>
</dbReference>
<dbReference type="SMART" id="SM00448">
    <property type="entry name" value="REC"/>
    <property type="match status" value="1"/>
</dbReference>
<keyword evidence="6" id="KW-0238">DNA-binding</keyword>
<dbReference type="SUPFAM" id="SSF52172">
    <property type="entry name" value="CheY-like"/>
    <property type="match status" value="1"/>
</dbReference>
<evidence type="ECO:0000256" key="2">
    <source>
        <dbReference type="ARBA" id="ARBA00022490"/>
    </source>
</evidence>
<feature type="modified residue" description="4-aspartylphosphate" evidence="8">
    <location>
        <position position="55"/>
    </location>
</feature>
<comment type="subcellular location">
    <subcellularLocation>
        <location evidence="1">Cytoplasm</location>
    </subcellularLocation>
</comment>
<dbReference type="InterPro" id="IPR011006">
    <property type="entry name" value="CheY-like_superfamily"/>
</dbReference>
<dbReference type="Gene3D" id="3.40.50.2300">
    <property type="match status" value="1"/>
</dbReference>
<dbReference type="InterPro" id="IPR020449">
    <property type="entry name" value="Tscrpt_reg_AraC-type_HTH"/>
</dbReference>
<dbReference type="GO" id="GO:0003700">
    <property type="term" value="F:DNA-binding transcription factor activity"/>
    <property type="evidence" value="ECO:0007669"/>
    <property type="project" value="InterPro"/>
</dbReference>
<reference evidence="11" key="1">
    <citation type="submission" date="2022-10" db="EMBL/GenBank/DDBJ databases">
        <title>Comparative genomic analysis of Cohnella hashimotonis sp. nov., isolated from the International Space Station.</title>
        <authorList>
            <person name="Simpson A."/>
            <person name="Venkateswaran K."/>
        </authorList>
    </citation>
    <scope>NUCLEOTIDE SEQUENCE</scope>
    <source>
        <strain evidence="11">DSM 28161</strain>
    </source>
</reference>
<evidence type="ECO:0000256" key="7">
    <source>
        <dbReference type="ARBA" id="ARBA00023163"/>
    </source>
</evidence>
<keyword evidence="2" id="KW-0963">Cytoplasm</keyword>
<protein>
    <submittedName>
        <fullName evidence="11">Response regulator</fullName>
    </submittedName>
</protein>
<keyword evidence="12" id="KW-1185">Reference proteome</keyword>
<dbReference type="Pfam" id="PF12833">
    <property type="entry name" value="HTH_18"/>
    <property type="match status" value="1"/>
</dbReference>
<dbReference type="Proteomes" id="UP001153404">
    <property type="component" value="Unassembled WGS sequence"/>
</dbReference>
<accession>A0A9X4KSI4</accession>
<dbReference type="Pfam" id="PF00072">
    <property type="entry name" value="Response_reg"/>
    <property type="match status" value="1"/>
</dbReference>
<dbReference type="GO" id="GO:0000160">
    <property type="term" value="P:phosphorelay signal transduction system"/>
    <property type="evidence" value="ECO:0007669"/>
    <property type="project" value="UniProtKB-KW"/>
</dbReference>
<dbReference type="AlphaFoldDB" id="A0A9X4KSI4"/>
<organism evidence="11 12">
    <name type="scientific">Cohnella rhizosphaerae</name>
    <dbReference type="NCBI Taxonomy" id="1457232"/>
    <lineage>
        <taxon>Bacteria</taxon>
        <taxon>Bacillati</taxon>
        <taxon>Bacillota</taxon>
        <taxon>Bacilli</taxon>
        <taxon>Bacillales</taxon>
        <taxon>Paenibacillaceae</taxon>
        <taxon>Cohnella</taxon>
    </lineage>
</organism>
<dbReference type="SUPFAM" id="SSF46689">
    <property type="entry name" value="Homeodomain-like"/>
    <property type="match status" value="2"/>
</dbReference>
<name>A0A9X4KSI4_9BACL</name>
<dbReference type="SMART" id="SM00342">
    <property type="entry name" value="HTH_ARAC"/>
    <property type="match status" value="1"/>
</dbReference>
<dbReference type="GO" id="GO:0043565">
    <property type="term" value="F:sequence-specific DNA binding"/>
    <property type="evidence" value="ECO:0007669"/>
    <property type="project" value="InterPro"/>
</dbReference>
<dbReference type="EMBL" id="JAPDIA010000003">
    <property type="protein sequence ID" value="MDG0810050.1"/>
    <property type="molecule type" value="Genomic_DNA"/>
</dbReference>
<evidence type="ECO:0000313" key="12">
    <source>
        <dbReference type="Proteomes" id="UP001153404"/>
    </source>
</evidence>
<feature type="domain" description="Response regulatory" evidence="10">
    <location>
        <begin position="3"/>
        <end position="120"/>
    </location>
</feature>
<dbReference type="InterPro" id="IPR009057">
    <property type="entry name" value="Homeodomain-like_sf"/>
</dbReference>
<keyword evidence="4" id="KW-0902">Two-component regulatory system</keyword>
<proteinExistence type="predicted"/>
<evidence type="ECO:0000256" key="1">
    <source>
        <dbReference type="ARBA" id="ARBA00004496"/>
    </source>
</evidence>
<dbReference type="InterPro" id="IPR051552">
    <property type="entry name" value="HptR"/>
</dbReference>
<dbReference type="PRINTS" id="PR00032">
    <property type="entry name" value="HTHARAC"/>
</dbReference>
<keyword evidence="5" id="KW-0805">Transcription regulation</keyword>
<comment type="caution">
    <text evidence="11">The sequence shown here is derived from an EMBL/GenBank/DDBJ whole genome shotgun (WGS) entry which is preliminary data.</text>
</comment>
<dbReference type="InterPro" id="IPR018060">
    <property type="entry name" value="HTH_AraC"/>
</dbReference>
<gene>
    <name evidence="11" type="ORF">OMP40_12340</name>
</gene>
<feature type="domain" description="HTH araC/xylS-type" evidence="9">
    <location>
        <begin position="366"/>
        <end position="465"/>
    </location>
</feature>